<dbReference type="VEuPathDB" id="CryptoDB:Cvel_31854"/>
<feature type="compositionally biased region" description="Pro residues" evidence="1">
    <location>
        <begin position="263"/>
        <end position="286"/>
    </location>
</feature>
<gene>
    <name evidence="2" type="ORF">Cvel_31854</name>
</gene>
<proteinExistence type="predicted"/>
<feature type="non-terminal residue" evidence="2">
    <location>
        <position position="1"/>
    </location>
</feature>
<feature type="compositionally biased region" description="Basic and acidic residues" evidence="1">
    <location>
        <begin position="195"/>
        <end position="208"/>
    </location>
</feature>
<evidence type="ECO:0000256" key="1">
    <source>
        <dbReference type="SAM" id="MobiDB-lite"/>
    </source>
</evidence>
<evidence type="ECO:0000313" key="2">
    <source>
        <dbReference type="EMBL" id="CEM48066.1"/>
    </source>
</evidence>
<accession>A0A0G4HUL8</accession>
<dbReference type="EMBL" id="CDMZ01003922">
    <property type="protein sequence ID" value="CEM48066.1"/>
    <property type="molecule type" value="Genomic_DNA"/>
</dbReference>
<dbReference type="AlphaFoldDB" id="A0A0G4HUL8"/>
<protein>
    <submittedName>
        <fullName evidence="2">Uncharacterized protein</fullName>
    </submittedName>
</protein>
<feature type="compositionally biased region" description="Low complexity" evidence="1">
    <location>
        <begin position="215"/>
        <end position="227"/>
    </location>
</feature>
<name>A0A0G4HUL8_9ALVE</name>
<feature type="region of interest" description="Disordered" evidence="1">
    <location>
        <begin position="148"/>
        <end position="300"/>
    </location>
</feature>
<dbReference type="PANTHER" id="PTHR23159:SF60">
    <property type="entry name" value="SPINDLE ASSEMBLY ABNORMAL PROTEIN 4"/>
    <property type="match status" value="1"/>
</dbReference>
<dbReference type="PANTHER" id="PTHR23159">
    <property type="entry name" value="CENTROSOMAL PROTEIN 2"/>
    <property type="match status" value="1"/>
</dbReference>
<organism evidence="2">
    <name type="scientific">Chromera velia CCMP2878</name>
    <dbReference type="NCBI Taxonomy" id="1169474"/>
    <lineage>
        <taxon>Eukaryota</taxon>
        <taxon>Sar</taxon>
        <taxon>Alveolata</taxon>
        <taxon>Colpodellida</taxon>
        <taxon>Chromeraceae</taxon>
        <taxon>Chromera</taxon>
    </lineage>
</organism>
<reference evidence="2" key="1">
    <citation type="submission" date="2014-11" db="EMBL/GenBank/DDBJ databases">
        <authorList>
            <person name="Otto D Thomas"/>
            <person name="Naeem Raeece"/>
        </authorList>
    </citation>
    <scope>NUCLEOTIDE SEQUENCE</scope>
</reference>
<sequence length="627" mass="69835">ERGALQETEVARLKEERDSFQEKGKELAARLKEERDSLEEKEKEHAKETAALSERLARMSAGAAEREEEVCLMKERMSLLQQERGELQEALQQSRRENEVLAEKERLEARRVSELQDAIGKAELSLKEKDSTIEGLRKSLEEERKKWLAISPENQTQVEANLRQAFPSNKQEEAIPTPPKTDGNPGMPSRLWQKLQREKAEREMEANGRGRPCGPRQQAAQNQPRPAHFNRQMGPQPAAGAAGKPQQHKPQPQQQQPKMGPFQAPPTRPQPQPVPQSKAAPPPQPSPHIFNPPTRGVRVEKGSPMETYMFGPENRRQTVESLGFSLDESLKPVPDPESWRMKVEGSRLPPCPPVCPDLDWVPLKPEVLLTSLPGPSRWAAVMGWKCRSWAVLPKSDPSSKERALLYNTLRLAESFENAENVRTGGYHTGTEATVEELIEEVTMLEPAQKEVNDTKAFVEEDTTPSQVLGGVPAPAVPPSMPSQAFGGGPAPAVLPSTQSQENLLLRDLLLLRLVQDLGELLLLSLECSLEVRIQDTLLRPDIQHSLSLELQFLIENPSVLERILALQPLCRVVMQQALQELLQVVGEGKEGGMLQWVCCSIEVIPGCSLKQHGPDRKEVTGCRVGNA</sequence>
<feature type="compositionally biased region" description="Basic and acidic residues" evidence="1">
    <location>
        <begin position="1"/>
        <end position="48"/>
    </location>
</feature>
<feature type="compositionally biased region" description="Low complexity" evidence="1">
    <location>
        <begin position="234"/>
        <end position="262"/>
    </location>
</feature>
<feature type="region of interest" description="Disordered" evidence="1">
    <location>
        <begin position="1"/>
        <end position="67"/>
    </location>
</feature>